<name>A0A7J9NXR4_METMI</name>
<proteinExistence type="predicted"/>
<dbReference type="EMBL" id="JACDUH010000003">
    <property type="protein sequence ID" value="MBA2851813.1"/>
    <property type="molecule type" value="Genomic_DNA"/>
</dbReference>
<protein>
    <submittedName>
        <fullName evidence="2">Uncharacterized protein</fullName>
    </submittedName>
</protein>
<feature type="compositionally biased region" description="Basic and acidic residues" evidence="1">
    <location>
        <begin position="1"/>
        <end position="28"/>
    </location>
</feature>
<comment type="caution">
    <text evidence="2">The sequence shown here is derived from an EMBL/GenBank/DDBJ whole genome shotgun (WGS) entry which is preliminary data.</text>
</comment>
<dbReference type="AlphaFoldDB" id="A0A7J9NXR4"/>
<feature type="region of interest" description="Disordered" evidence="1">
    <location>
        <begin position="1"/>
        <end position="30"/>
    </location>
</feature>
<accession>A0A7J9NXR4</accession>
<evidence type="ECO:0000256" key="1">
    <source>
        <dbReference type="SAM" id="MobiDB-lite"/>
    </source>
</evidence>
<evidence type="ECO:0000313" key="3">
    <source>
        <dbReference type="Proteomes" id="UP000564425"/>
    </source>
</evidence>
<dbReference type="Proteomes" id="UP000564425">
    <property type="component" value="Unassembled WGS sequence"/>
</dbReference>
<gene>
    <name evidence="2" type="ORF">HNP86_001972</name>
</gene>
<reference evidence="2 3" key="1">
    <citation type="submission" date="2020-07" db="EMBL/GenBank/DDBJ databases">
        <title>Genomic Encyclopedia of Type Strains, Phase IV (KMG-V): Genome sequencing to study the core and pangenomes of soil and plant-associated prokaryotes.</title>
        <authorList>
            <person name="Whitman W."/>
        </authorList>
    </citation>
    <scope>NUCLEOTIDE SEQUENCE [LARGE SCALE GENOMIC DNA]</scope>
    <source>
        <strain evidence="2 3">A1</strain>
    </source>
</reference>
<organism evidence="2 3">
    <name type="scientific">Methanococcus maripaludis</name>
    <name type="common">Methanococcus deltae</name>
    <dbReference type="NCBI Taxonomy" id="39152"/>
    <lineage>
        <taxon>Archaea</taxon>
        <taxon>Methanobacteriati</taxon>
        <taxon>Methanobacteriota</taxon>
        <taxon>Methanomada group</taxon>
        <taxon>Methanococci</taxon>
        <taxon>Methanococcales</taxon>
        <taxon>Methanococcaceae</taxon>
        <taxon>Methanococcus</taxon>
    </lineage>
</organism>
<evidence type="ECO:0000313" key="2">
    <source>
        <dbReference type="EMBL" id="MBA2851813.1"/>
    </source>
</evidence>
<dbReference type="RefSeq" id="WP_181501632.1">
    <property type="nucleotide sequence ID" value="NZ_JACDUH010000003.1"/>
</dbReference>
<sequence length="46" mass="5350">MGYSEEHDYISKQREKMKAKEQEQEESRQQAVHNDSAECACVICVC</sequence>